<dbReference type="OrthoDB" id="2194806at2759"/>
<evidence type="ECO:0000313" key="2">
    <source>
        <dbReference type="Proteomes" id="UP000016927"/>
    </source>
</evidence>
<accession>R0KXU9</accession>
<dbReference type="HOGENOM" id="CLU_2097510_0_0_1"/>
<dbReference type="EMBL" id="KB908918">
    <property type="protein sequence ID" value="EOB15037.1"/>
    <property type="molecule type" value="Genomic_DNA"/>
</dbReference>
<evidence type="ECO:0000313" key="1">
    <source>
        <dbReference type="EMBL" id="EOB15037.1"/>
    </source>
</evidence>
<gene>
    <name evidence="1" type="ORF">NBO_10g0027</name>
</gene>
<dbReference type="VEuPathDB" id="MicrosporidiaDB:NBO_10g0027"/>
<protein>
    <submittedName>
        <fullName evidence="1">Uncharacterized protein</fullName>
    </submittedName>
</protein>
<dbReference type="AlphaFoldDB" id="R0KXU9"/>
<keyword evidence="2" id="KW-1185">Reference proteome</keyword>
<organism evidence="1 2">
    <name type="scientific">Nosema bombycis (strain CQ1 / CVCC 102059)</name>
    <name type="common">Microsporidian parasite</name>
    <name type="synonym">Pebrine of silkworm</name>
    <dbReference type="NCBI Taxonomy" id="578461"/>
    <lineage>
        <taxon>Eukaryota</taxon>
        <taxon>Fungi</taxon>
        <taxon>Fungi incertae sedis</taxon>
        <taxon>Microsporidia</taxon>
        <taxon>Nosematidae</taxon>
        <taxon>Nosema</taxon>
    </lineage>
</organism>
<proteinExistence type="predicted"/>
<reference evidence="1 2" key="1">
    <citation type="journal article" date="2013" name="BMC Genomics">
        <title>Comparative genomics of parasitic silkworm microsporidia reveal an association between genome expansion and host adaptation.</title>
        <authorList>
            <person name="Pan G."/>
            <person name="Xu J."/>
            <person name="Li T."/>
            <person name="Xia Q."/>
            <person name="Liu S.L."/>
            <person name="Zhang G."/>
            <person name="Li S."/>
            <person name="Li C."/>
            <person name="Liu H."/>
            <person name="Yang L."/>
            <person name="Liu T."/>
            <person name="Zhang X."/>
            <person name="Wu Z."/>
            <person name="Fan W."/>
            <person name="Dang X."/>
            <person name="Xiang H."/>
            <person name="Tao M."/>
            <person name="Li Y."/>
            <person name="Hu J."/>
            <person name="Li Z."/>
            <person name="Lin L."/>
            <person name="Luo J."/>
            <person name="Geng L."/>
            <person name="Wang L."/>
            <person name="Long M."/>
            <person name="Wan Y."/>
            <person name="He N."/>
            <person name="Zhang Z."/>
            <person name="Lu C."/>
            <person name="Keeling P.J."/>
            <person name="Wang J."/>
            <person name="Xiang Z."/>
            <person name="Zhou Z."/>
        </authorList>
    </citation>
    <scope>NUCLEOTIDE SEQUENCE [LARGE SCALE GENOMIC DNA]</scope>
    <source>
        <strain evidence="2">CQ1 / CVCC 102059</strain>
    </source>
</reference>
<sequence length="116" mass="13384">MDFTTILTTTLKKSATFNAVGEYIGDNEISKMVTDILEVIKSSKPEDHEEDIAVYIIETFEFFDIEIDFKEAEDLARIIKWEYDEFRVGKFDTYKSIVGTKQPEHKIVGESSSEED</sequence>
<name>R0KXU9_NOSB1</name>
<dbReference type="Proteomes" id="UP000016927">
    <property type="component" value="Unassembled WGS sequence"/>
</dbReference>